<keyword evidence="11" id="KW-0067">ATP-binding</keyword>
<evidence type="ECO:0000256" key="8">
    <source>
        <dbReference type="ARBA" id="ARBA00022723"/>
    </source>
</evidence>
<dbReference type="GO" id="GO:0005524">
    <property type="term" value="F:ATP binding"/>
    <property type="evidence" value="ECO:0007669"/>
    <property type="project" value="UniProtKB-KW"/>
</dbReference>
<dbReference type="EC" id="2.7.9.2" evidence="5"/>
<dbReference type="Gene3D" id="3.30.1490.20">
    <property type="entry name" value="ATP-grasp fold, A domain"/>
    <property type="match status" value="1"/>
</dbReference>
<keyword evidence="7" id="KW-0808">Transferase</keyword>
<comment type="similarity">
    <text evidence="4">Belongs to the PEP-utilizing enzyme family.</text>
</comment>
<evidence type="ECO:0000313" key="17">
    <source>
        <dbReference type="Proteomes" id="UP000222106"/>
    </source>
</evidence>
<dbReference type="InterPro" id="IPR006319">
    <property type="entry name" value="PEP_synth"/>
</dbReference>
<dbReference type="SUPFAM" id="SSF56059">
    <property type="entry name" value="Glutathione synthetase ATP-binding domain-like"/>
    <property type="match status" value="1"/>
</dbReference>
<proteinExistence type="inferred from homology"/>
<sequence length="273" mass="29427">MTEPLVLPFTDPRAREVALSGGKGASLATMTSEGLPVPPGFIITSAAFSAAVDEDALRERARAKDMAGARSIVAAARPPVELVTEQYNDLTGLVAVRSSACAEDSEGASYAGQQETFLNVDGLDTVLDKVVECWLSFFTDRAVFYREEKGSLEDVAMAVVVQQMVDSKKSGVMFTVDPVHQRKDRMVVEAALGLGENVVNGEMTPDHYVLDRKGTIKRSKIVSEPVLGPEESAELAAMGQQLENLHGCPQDIEWAIDDNGVLFLLQSRPITTV</sequence>
<evidence type="ECO:0000256" key="2">
    <source>
        <dbReference type="ARBA" id="ARBA00002988"/>
    </source>
</evidence>
<dbReference type="PANTHER" id="PTHR43030">
    <property type="entry name" value="PHOSPHOENOLPYRUVATE SYNTHASE"/>
    <property type="match status" value="1"/>
</dbReference>
<evidence type="ECO:0000256" key="10">
    <source>
        <dbReference type="ARBA" id="ARBA00022777"/>
    </source>
</evidence>
<accession>A0A2A9ERF8</accession>
<evidence type="ECO:0000256" key="12">
    <source>
        <dbReference type="ARBA" id="ARBA00022842"/>
    </source>
</evidence>
<dbReference type="Gene3D" id="3.30.470.20">
    <property type="entry name" value="ATP-grasp fold, B domain"/>
    <property type="match status" value="2"/>
</dbReference>
<reference evidence="16 17" key="1">
    <citation type="submission" date="2017-10" db="EMBL/GenBank/DDBJ databases">
        <title>Sequencing the genomes of 1000 actinobacteria strains.</title>
        <authorList>
            <person name="Klenk H.-P."/>
        </authorList>
    </citation>
    <scope>NUCLEOTIDE SEQUENCE [LARGE SCALE GENOMIC DNA]</scope>
    <source>
        <strain evidence="16 17">DSM 21838</strain>
    </source>
</reference>
<evidence type="ECO:0000256" key="4">
    <source>
        <dbReference type="ARBA" id="ARBA00007837"/>
    </source>
</evidence>
<evidence type="ECO:0000256" key="7">
    <source>
        <dbReference type="ARBA" id="ARBA00022679"/>
    </source>
</evidence>
<evidence type="ECO:0000259" key="15">
    <source>
        <dbReference type="Pfam" id="PF01326"/>
    </source>
</evidence>
<evidence type="ECO:0000256" key="5">
    <source>
        <dbReference type="ARBA" id="ARBA00011996"/>
    </source>
</evidence>
<keyword evidence="16" id="KW-0670">Pyruvate</keyword>
<evidence type="ECO:0000256" key="1">
    <source>
        <dbReference type="ARBA" id="ARBA00001946"/>
    </source>
</evidence>
<comment type="function">
    <text evidence="2">Catalyzes the phosphorylation of pyruvate to phosphoenolpyruvate.</text>
</comment>
<evidence type="ECO:0000256" key="14">
    <source>
        <dbReference type="ARBA" id="ARBA00047700"/>
    </source>
</evidence>
<evidence type="ECO:0000256" key="13">
    <source>
        <dbReference type="ARBA" id="ARBA00033470"/>
    </source>
</evidence>
<evidence type="ECO:0000256" key="9">
    <source>
        <dbReference type="ARBA" id="ARBA00022741"/>
    </source>
</evidence>
<dbReference type="Proteomes" id="UP000222106">
    <property type="component" value="Unassembled WGS sequence"/>
</dbReference>
<evidence type="ECO:0000256" key="6">
    <source>
        <dbReference type="ARBA" id="ARBA00021623"/>
    </source>
</evidence>
<protein>
    <recommendedName>
        <fullName evidence="6">Phosphoenolpyruvate synthase</fullName>
        <ecNumber evidence="5">2.7.9.2</ecNumber>
    </recommendedName>
    <alternativeName>
        <fullName evidence="13">Pyruvate, water dikinase</fullName>
    </alternativeName>
</protein>
<keyword evidence="10 16" id="KW-0418">Kinase</keyword>
<dbReference type="InterPro" id="IPR013815">
    <property type="entry name" value="ATP_grasp_subdomain_1"/>
</dbReference>
<evidence type="ECO:0000313" key="16">
    <source>
        <dbReference type="EMBL" id="PFG41111.1"/>
    </source>
</evidence>
<name>A0A2A9ERF8_9MICO</name>
<comment type="pathway">
    <text evidence="3">Carbohydrate biosynthesis; gluconeogenesis.</text>
</comment>
<comment type="caution">
    <text evidence="16">The sequence shown here is derived from an EMBL/GenBank/DDBJ whole genome shotgun (WGS) entry which is preliminary data.</text>
</comment>
<dbReference type="Pfam" id="PF01326">
    <property type="entry name" value="PPDK_N"/>
    <property type="match status" value="1"/>
</dbReference>
<comment type="cofactor">
    <cofactor evidence="1">
        <name>Mg(2+)</name>
        <dbReference type="ChEBI" id="CHEBI:18420"/>
    </cofactor>
</comment>
<dbReference type="GO" id="GO:0046872">
    <property type="term" value="F:metal ion binding"/>
    <property type="evidence" value="ECO:0007669"/>
    <property type="project" value="UniProtKB-KW"/>
</dbReference>
<dbReference type="RefSeq" id="WP_211287278.1">
    <property type="nucleotide sequence ID" value="NZ_PDJI01000004.1"/>
</dbReference>
<gene>
    <name evidence="16" type="ORF">ATJ97_3659</name>
</gene>
<keyword evidence="8" id="KW-0479">Metal-binding</keyword>
<organism evidence="16 17">
    <name type="scientific">Georgenia soli</name>
    <dbReference type="NCBI Taxonomy" id="638953"/>
    <lineage>
        <taxon>Bacteria</taxon>
        <taxon>Bacillati</taxon>
        <taxon>Actinomycetota</taxon>
        <taxon>Actinomycetes</taxon>
        <taxon>Micrococcales</taxon>
        <taxon>Bogoriellaceae</taxon>
        <taxon>Georgenia</taxon>
    </lineage>
</organism>
<keyword evidence="12" id="KW-0460">Magnesium</keyword>
<dbReference type="PANTHER" id="PTHR43030:SF1">
    <property type="entry name" value="PHOSPHOENOLPYRUVATE SYNTHASE"/>
    <property type="match status" value="1"/>
</dbReference>
<dbReference type="GO" id="GO:0008986">
    <property type="term" value="F:pyruvate, water dikinase activity"/>
    <property type="evidence" value="ECO:0007669"/>
    <property type="project" value="UniProtKB-EC"/>
</dbReference>
<keyword evidence="17" id="KW-1185">Reference proteome</keyword>
<keyword evidence="9" id="KW-0547">Nucleotide-binding</keyword>
<evidence type="ECO:0000256" key="11">
    <source>
        <dbReference type="ARBA" id="ARBA00022840"/>
    </source>
</evidence>
<dbReference type="InterPro" id="IPR002192">
    <property type="entry name" value="PPDK_AMP/ATP-bd"/>
</dbReference>
<comment type="catalytic activity">
    <reaction evidence="14">
        <text>pyruvate + ATP + H2O = phosphoenolpyruvate + AMP + phosphate + 2 H(+)</text>
        <dbReference type="Rhea" id="RHEA:11364"/>
        <dbReference type="ChEBI" id="CHEBI:15361"/>
        <dbReference type="ChEBI" id="CHEBI:15377"/>
        <dbReference type="ChEBI" id="CHEBI:15378"/>
        <dbReference type="ChEBI" id="CHEBI:30616"/>
        <dbReference type="ChEBI" id="CHEBI:43474"/>
        <dbReference type="ChEBI" id="CHEBI:58702"/>
        <dbReference type="ChEBI" id="CHEBI:456215"/>
        <dbReference type="EC" id="2.7.9.2"/>
    </reaction>
</comment>
<dbReference type="AlphaFoldDB" id="A0A2A9ERF8"/>
<dbReference type="EMBL" id="PDJI01000004">
    <property type="protein sequence ID" value="PFG41111.1"/>
    <property type="molecule type" value="Genomic_DNA"/>
</dbReference>
<feature type="domain" description="Pyruvate phosphate dikinase AMP/ATP-binding" evidence="15">
    <location>
        <begin position="19"/>
        <end position="223"/>
    </location>
</feature>
<evidence type="ECO:0000256" key="3">
    <source>
        <dbReference type="ARBA" id="ARBA00004742"/>
    </source>
</evidence>